<dbReference type="Proteomes" id="UP000192468">
    <property type="component" value="Unassembled WGS sequence"/>
</dbReference>
<name>A0A1W1WZW7_9CLOT</name>
<sequence length="601" mass="70411">MLNGIDTNKIKADVITDLAKSVANLVLKKMKDYFIDVQNREEIDLGHAFEEYLNYSKEIQCKIKTLLYRHTPKKIYSFYECIGLKCDGKIIDTCDVNNILNVGHKIIVTGTGGIGKSVMMKHLFLNCMEKVKLIPILIELRGLNDINEKDIDLVEYMYQVMNRYKFKLDKKYFEYSLETGCYLILLDGFDEVKNGLSEKVTKCILDLCDKYPDNYYVTTSRPLDEFVGWNGFTELQSMTLSKKQALSLIKKLEYDENIKNKFYIELDKKLYKKYQTFVSNPLLLTIMLLTFENRISVPDKLNDFYEQAFTTLFHTHDASKGGYKRDISCRLGYEDFKAVFSYFCFKSFFNSEYEFSEDKIIYYISTAKSKKIITANFDSSSYLKDLTNSVCMLIHEGLDYRFSHRSFQEYFAALYTVQLDDDQQKRFLSAWLKENTFRITTNYLDMLYELQQSRFIKNVLYPGLIELRNFYEENDKSNEIVIPMIYSSIGVGNEGRKLIGCAAIKNSYYAEIINRTCKIAQSDKCSRNEEDFIVKLLQDKYRNTNTDISFEKLINDGLFSELEKNSCWIIERFKTAMEFVSNYDTLSIGRKKKFSSMLDEL</sequence>
<dbReference type="Gene3D" id="3.40.50.300">
    <property type="entry name" value="P-loop containing nucleotide triphosphate hydrolases"/>
    <property type="match status" value="1"/>
</dbReference>
<dbReference type="SUPFAM" id="SSF52540">
    <property type="entry name" value="P-loop containing nucleoside triphosphate hydrolases"/>
    <property type="match status" value="1"/>
</dbReference>
<proteinExistence type="predicted"/>
<evidence type="ECO:0000259" key="1">
    <source>
        <dbReference type="Pfam" id="PF22712"/>
    </source>
</evidence>
<accession>A0A1W1WZW7</accession>
<gene>
    <name evidence="2" type="ORF">SAMN02745134_00278</name>
</gene>
<dbReference type="RefSeq" id="WP_084113479.1">
    <property type="nucleotide sequence ID" value="NZ_FWXH01000002.1"/>
</dbReference>
<evidence type="ECO:0000313" key="2">
    <source>
        <dbReference type="EMBL" id="SMC17276.1"/>
    </source>
</evidence>
<dbReference type="InterPro" id="IPR055049">
    <property type="entry name" value="SNaCT7"/>
</dbReference>
<keyword evidence="3" id="KW-1185">Reference proteome</keyword>
<dbReference type="Pfam" id="PF22712">
    <property type="entry name" value="SNaCT7"/>
    <property type="match status" value="1"/>
</dbReference>
<dbReference type="PANTHER" id="PTHR46844:SF1">
    <property type="entry name" value="SLR5058 PROTEIN"/>
    <property type="match status" value="1"/>
</dbReference>
<dbReference type="PANTHER" id="PTHR46844">
    <property type="entry name" value="SLR5058 PROTEIN"/>
    <property type="match status" value="1"/>
</dbReference>
<reference evidence="2 3" key="1">
    <citation type="submission" date="2017-04" db="EMBL/GenBank/DDBJ databases">
        <authorList>
            <person name="Afonso C.L."/>
            <person name="Miller P.J."/>
            <person name="Scott M.A."/>
            <person name="Spackman E."/>
            <person name="Goraichik I."/>
            <person name="Dimitrov K.M."/>
            <person name="Suarez D.L."/>
            <person name="Swayne D.E."/>
        </authorList>
    </citation>
    <scope>NUCLEOTIDE SEQUENCE [LARGE SCALE GENOMIC DNA]</scope>
    <source>
        <strain evidence="2 3">DSM 12555</strain>
    </source>
</reference>
<dbReference type="STRING" id="1121291.SAMN02745134_00278"/>
<dbReference type="AlphaFoldDB" id="A0A1W1WZW7"/>
<feature type="domain" description="Short NACHT-associated C-terminal" evidence="1">
    <location>
        <begin position="448"/>
        <end position="601"/>
    </location>
</feature>
<organism evidence="2 3">
    <name type="scientific">Clostridium acidisoli DSM 12555</name>
    <dbReference type="NCBI Taxonomy" id="1121291"/>
    <lineage>
        <taxon>Bacteria</taxon>
        <taxon>Bacillati</taxon>
        <taxon>Bacillota</taxon>
        <taxon>Clostridia</taxon>
        <taxon>Eubacteriales</taxon>
        <taxon>Clostridiaceae</taxon>
        <taxon>Clostridium</taxon>
    </lineage>
</organism>
<dbReference type="InterPro" id="IPR027417">
    <property type="entry name" value="P-loop_NTPase"/>
</dbReference>
<evidence type="ECO:0000313" key="3">
    <source>
        <dbReference type="Proteomes" id="UP000192468"/>
    </source>
</evidence>
<dbReference type="OrthoDB" id="2081291at2"/>
<protein>
    <recommendedName>
        <fullName evidence="1">Short NACHT-associated C-terminal domain-containing protein</fullName>
    </recommendedName>
</protein>
<dbReference type="EMBL" id="FWXH01000002">
    <property type="protein sequence ID" value="SMC17276.1"/>
    <property type="molecule type" value="Genomic_DNA"/>
</dbReference>